<evidence type="ECO:0000313" key="3">
    <source>
        <dbReference type="Proteomes" id="UP000622552"/>
    </source>
</evidence>
<proteinExistence type="predicted"/>
<dbReference type="Proteomes" id="UP000622552">
    <property type="component" value="Unassembled WGS sequence"/>
</dbReference>
<sequence length="583" mass="60263">MANESFANSLIVEVEGAPLPADVVPMLTYAYVDDSRNLPDLFVLRFRDPQHVVLGKAKFAIGAKVALKVRTAEPTAPQLLLAGEVTALEVELDPSGSVTEVRGLDVGHRFFRGRRVAAYPNMTVADVVRKVADRAGVKTGTIDPVPGVSGAANTQLSQDNVSDWEFLTRLADLVGAQLAVAGGRLDFRLPAAPQGAPDANARAHTDPLVLEAGRNLVSLRACVSAAEQVPSVEARGWDFERKQEVSATATPTTAGAEVPGADPVALGKKFASPPYVAADAAWRTPGAVKATAAALAAQLGGACVELDGVAKGNPKLRAGVSVTLGGVGEPFAGKYVLTSTRHLFGDHGYETAFLVSGRQERSLFGLVSAGGTDTRVDRGLVPGIVSDVRDPLEMGRVKLTYPWLSKDFTSGWARLVAPGAGKGRGALFLPEVGDEVLVGFTGGDPDAPYVLGGLYNGKDTLPTLSTDPVDGGSGEIAARALVSRTGHRLELVENDGILLATGDGKLSVKLDKKSGKVTITGSNGMVLDAGNGKVEIKGMGVSVDGGSGPVELKGQKVSAQGMAEAELKATGQVTVSGGIVKIN</sequence>
<dbReference type="SUPFAM" id="SSF69255">
    <property type="entry name" value="gp5 N-terminal domain-like"/>
    <property type="match status" value="1"/>
</dbReference>
<protein>
    <submittedName>
        <fullName evidence="2">Phage protein D/phage baseplate assembly protein gpV</fullName>
    </submittedName>
</protein>
<dbReference type="InterPro" id="IPR006531">
    <property type="entry name" value="Gp5/Vgr_OB"/>
</dbReference>
<dbReference type="NCBIfam" id="NF033848">
    <property type="entry name" value="VgrG_rel"/>
    <property type="match status" value="1"/>
</dbReference>
<gene>
    <name evidence="2" type="ORF">IW245_007904</name>
</gene>
<dbReference type="Gene3D" id="2.40.50.230">
    <property type="entry name" value="Gp5 N-terminal domain"/>
    <property type="match status" value="1"/>
</dbReference>
<organism evidence="2 3">
    <name type="scientific">Longispora fulva</name>
    <dbReference type="NCBI Taxonomy" id="619741"/>
    <lineage>
        <taxon>Bacteria</taxon>
        <taxon>Bacillati</taxon>
        <taxon>Actinomycetota</taxon>
        <taxon>Actinomycetes</taxon>
        <taxon>Micromonosporales</taxon>
        <taxon>Micromonosporaceae</taxon>
        <taxon>Longispora</taxon>
    </lineage>
</organism>
<feature type="domain" description="Gp5/Type VI secretion system Vgr protein OB-fold" evidence="1">
    <location>
        <begin position="381"/>
        <end position="455"/>
    </location>
</feature>
<name>A0A8J7H0L1_9ACTN</name>
<comment type="caution">
    <text evidence="2">The sequence shown here is derived from an EMBL/GenBank/DDBJ whole genome shotgun (WGS) entry which is preliminary data.</text>
</comment>
<dbReference type="AlphaFoldDB" id="A0A8J7H0L1"/>
<evidence type="ECO:0000313" key="2">
    <source>
        <dbReference type="EMBL" id="MBG6141710.1"/>
    </source>
</evidence>
<dbReference type="RefSeq" id="WP_197008094.1">
    <property type="nucleotide sequence ID" value="NZ_BONS01000013.1"/>
</dbReference>
<keyword evidence="3" id="KW-1185">Reference proteome</keyword>
<accession>A0A8J7H0L1</accession>
<evidence type="ECO:0000259" key="1">
    <source>
        <dbReference type="Pfam" id="PF04717"/>
    </source>
</evidence>
<reference evidence="2" key="1">
    <citation type="submission" date="2020-11" db="EMBL/GenBank/DDBJ databases">
        <title>Sequencing the genomes of 1000 actinobacteria strains.</title>
        <authorList>
            <person name="Klenk H.-P."/>
        </authorList>
    </citation>
    <scope>NUCLEOTIDE SEQUENCE</scope>
    <source>
        <strain evidence="2">DSM 45356</strain>
    </source>
</reference>
<dbReference type="EMBL" id="JADOUF010000001">
    <property type="protein sequence ID" value="MBG6141710.1"/>
    <property type="molecule type" value="Genomic_DNA"/>
</dbReference>
<dbReference type="SUPFAM" id="SSF69279">
    <property type="entry name" value="Phage tail proteins"/>
    <property type="match status" value="1"/>
</dbReference>
<dbReference type="InterPro" id="IPR037026">
    <property type="entry name" value="Vgr_OB-fold_dom_sf"/>
</dbReference>
<dbReference type="Pfam" id="PF04717">
    <property type="entry name" value="Phage_base_V"/>
    <property type="match status" value="1"/>
</dbReference>
<dbReference type="InterPro" id="IPR047702">
    <property type="entry name" value="VgrG-rel"/>
</dbReference>